<dbReference type="Proteomes" id="UP000886885">
    <property type="component" value="Chromosome 19D"/>
</dbReference>
<evidence type="ECO:0000313" key="1">
    <source>
        <dbReference type="EMBL" id="KAG6737284.1"/>
    </source>
</evidence>
<dbReference type="EMBL" id="JAAWWB010000038">
    <property type="protein sequence ID" value="KAG6737284.1"/>
    <property type="molecule type" value="Genomic_DNA"/>
</dbReference>
<keyword evidence="2" id="KW-1185">Reference proteome</keyword>
<reference evidence="1" key="1">
    <citation type="journal article" date="2020" name="bioRxiv">
        <title>Hybrid origin of Populus tomentosa Carr. identified through genome sequencing and phylogenomic analysis.</title>
        <authorList>
            <person name="An X."/>
            <person name="Gao K."/>
            <person name="Chen Z."/>
            <person name="Li J."/>
            <person name="Yang X."/>
            <person name="Yang X."/>
            <person name="Zhou J."/>
            <person name="Guo T."/>
            <person name="Zhao T."/>
            <person name="Huang S."/>
            <person name="Miao D."/>
            <person name="Khan W.U."/>
            <person name="Rao P."/>
            <person name="Ye M."/>
            <person name="Lei B."/>
            <person name="Liao W."/>
            <person name="Wang J."/>
            <person name="Ji L."/>
            <person name="Li Y."/>
            <person name="Guo B."/>
            <person name="Mustafa N.S."/>
            <person name="Li S."/>
            <person name="Yun Q."/>
            <person name="Keller S.R."/>
            <person name="Mao J."/>
            <person name="Zhang R."/>
            <person name="Strauss S.H."/>
        </authorList>
    </citation>
    <scope>NUCLEOTIDE SEQUENCE</scope>
    <source>
        <strain evidence="1">GM15</strain>
        <tissue evidence="1">Leaf</tissue>
    </source>
</reference>
<comment type="caution">
    <text evidence="1">The sequence shown here is derived from an EMBL/GenBank/DDBJ whole genome shotgun (WGS) entry which is preliminary data.</text>
</comment>
<proteinExistence type="predicted"/>
<protein>
    <submittedName>
        <fullName evidence="1">Uncharacterized protein</fullName>
    </submittedName>
</protein>
<dbReference type="AlphaFoldDB" id="A0A8X8BZF4"/>
<gene>
    <name evidence="1" type="ORF">POTOM_058798</name>
</gene>
<accession>A0A8X8BZF4</accession>
<evidence type="ECO:0000313" key="2">
    <source>
        <dbReference type="Proteomes" id="UP000886885"/>
    </source>
</evidence>
<organism evidence="1 2">
    <name type="scientific">Populus tomentosa</name>
    <name type="common">Chinese white poplar</name>
    <dbReference type="NCBI Taxonomy" id="118781"/>
    <lineage>
        <taxon>Eukaryota</taxon>
        <taxon>Viridiplantae</taxon>
        <taxon>Streptophyta</taxon>
        <taxon>Embryophyta</taxon>
        <taxon>Tracheophyta</taxon>
        <taxon>Spermatophyta</taxon>
        <taxon>Magnoliopsida</taxon>
        <taxon>eudicotyledons</taxon>
        <taxon>Gunneridae</taxon>
        <taxon>Pentapetalae</taxon>
        <taxon>rosids</taxon>
        <taxon>fabids</taxon>
        <taxon>Malpighiales</taxon>
        <taxon>Salicaceae</taxon>
        <taxon>Saliceae</taxon>
        <taxon>Populus</taxon>
    </lineage>
</organism>
<name>A0A8X8BZF4_POPTO</name>
<sequence>MRVKLQAKSCVVVGKNEIENSQLDFLSVKGVLSLSPFTNSIKDETFEVGPKGRNLSEDTSNSILIQSLSMRTVKRIADPEEKKHFETKFLIRDGHVWDVLYSL</sequence>